<proteinExistence type="predicted"/>
<accession>A0A806LEY5</accession>
<protein>
    <submittedName>
        <fullName evidence="2">Uncharacterized protein</fullName>
    </submittedName>
</protein>
<feature type="compositionally biased region" description="Basic and acidic residues" evidence="1">
    <location>
        <begin position="34"/>
        <end position="44"/>
    </location>
</feature>
<evidence type="ECO:0000256" key="1">
    <source>
        <dbReference type="SAM" id="MobiDB-lite"/>
    </source>
</evidence>
<name>A0A806LEY5_LACPA</name>
<dbReference type="Proteomes" id="UP000019441">
    <property type="component" value="Chromosome"/>
</dbReference>
<evidence type="ECO:0000313" key="2">
    <source>
        <dbReference type="EMBL" id="AHJ32399.1"/>
    </source>
</evidence>
<sequence>MLVKKGVDTVAFHLPSPKDVYKNLKDKLKKQRDKAKADKKKQPSKDNPGVTTA</sequence>
<dbReference type="KEGG" id="lpq:AF91_04115"/>
<feature type="region of interest" description="Disordered" evidence="1">
    <location>
        <begin position="27"/>
        <end position="53"/>
    </location>
</feature>
<gene>
    <name evidence="2" type="ORF">AF91_04115</name>
</gene>
<dbReference type="AlphaFoldDB" id="A0A806LEY5"/>
<evidence type="ECO:0000313" key="3">
    <source>
        <dbReference type="Proteomes" id="UP000019441"/>
    </source>
</evidence>
<reference evidence="2 3" key="1">
    <citation type="journal article" date="2014" name="Genome Announc.">
        <title>Whole Genome Sequence of the Probiotic Strain Lactobacillus paracasei N1115, Isolated from Traditional Chinese Fermented Milk.</title>
        <authorList>
            <person name="Wang S."/>
            <person name="Zhu H."/>
            <person name="He F."/>
            <person name="Luo Y."/>
            <person name="Kang Z."/>
            <person name="Lu C."/>
            <person name="Feng L."/>
            <person name="Lu X."/>
            <person name="Xue Y."/>
            <person name="Wang H."/>
        </authorList>
    </citation>
    <scope>NUCLEOTIDE SEQUENCE [LARGE SCALE GENOMIC DNA]</scope>
    <source>
        <strain evidence="2 3">N1115</strain>
    </source>
</reference>
<dbReference type="EMBL" id="CP007122">
    <property type="protein sequence ID" value="AHJ32399.1"/>
    <property type="molecule type" value="Genomic_DNA"/>
</dbReference>
<organism evidence="2 3">
    <name type="scientific">Lacticaseibacillus paracasei N1115</name>
    <dbReference type="NCBI Taxonomy" id="1446494"/>
    <lineage>
        <taxon>Bacteria</taxon>
        <taxon>Bacillati</taxon>
        <taxon>Bacillota</taxon>
        <taxon>Bacilli</taxon>
        <taxon>Lactobacillales</taxon>
        <taxon>Lactobacillaceae</taxon>
        <taxon>Lacticaseibacillus</taxon>
    </lineage>
</organism>